<feature type="transmembrane region" description="Helical" evidence="2">
    <location>
        <begin position="125"/>
        <end position="145"/>
    </location>
</feature>
<sequence>MINFWIPLPIELRLVLLSLTGVLLGVISNYAIYNLAWDRRPIGPWCRAHPDAPARSISDRIPILGWLGMRRENHLHGKGFWIRPMGIEVAMSIGIPAYYWYVTQTASLLPIGFRAPKDIVAAESWMTTVFAAHLVLITIMVAATFIDFDERTIPDLLTIPGTILALIFSWCSIFIFLPWDAPNWPEPITFASPSPIAMDWLGPKGWWTAILIWTGWCFALANRRVILRHGLAKAVAYFVASLVRRYNWQLLVAIWLAGSIAIRVAYSFGGIPWISLLSSLVGLGVGGGVVWAIRIVGSVAMNREALGFGDVTLMAMVGAFIGWQGAVMAFFVSPIAAIAIVLVYFILTRNAEIPFGPYLCAGTMLTILWWDDFVSGWFVGNFAILGQFMLWLFLALLGMMGVMLYCYRVVSDRFRGE</sequence>
<dbReference type="PANTHER" id="PTHR30487:SF0">
    <property type="entry name" value="PREPILIN LEADER PEPTIDASE_N-METHYLTRANSFERASE-RELATED"/>
    <property type="match status" value="1"/>
</dbReference>
<feature type="transmembrane region" description="Helical" evidence="2">
    <location>
        <begin position="329"/>
        <end position="347"/>
    </location>
</feature>
<comment type="similarity">
    <text evidence="1">Belongs to the peptidase A24 family.</text>
</comment>
<evidence type="ECO:0000259" key="3">
    <source>
        <dbReference type="Pfam" id="PF01478"/>
    </source>
</evidence>
<gene>
    <name evidence="4" type="ORF">QTN89_27615</name>
</gene>
<comment type="caution">
    <text evidence="4">The sequence shown here is derived from an EMBL/GenBank/DDBJ whole genome shotgun (WGS) entry which is preliminary data.</text>
</comment>
<organism evidence="4 5">
    <name type="scientific">Roseiconus lacunae</name>
    <dbReference type="NCBI Taxonomy" id="2605694"/>
    <lineage>
        <taxon>Bacteria</taxon>
        <taxon>Pseudomonadati</taxon>
        <taxon>Planctomycetota</taxon>
        <taxon>Planctomycetia</taxon>
        <taxon>Pirellulales</taxon>
        <taxon>Pirellulaceae</taxon>
        <taxon>Roseiconus</taxon>
    </lineage>
</organism>
<dbReference type="Gene3D" id="1.20.120.1220">
    <property type="match status" value="1"/>
</dbReference>
<feature type="transmembrane region" description="Helical" evidence="2">
    <location>
        <begin position="246"/>
        <end position="266"/>
    </location>
</feature>
<evidence type="ECO:0000256" key="2">
    <source>
        <dbReference type="SAM" id="Phobius"/>
    </source>
</evidence>
<keyword evidence="2" id="KW-0812">Transmembrane</keyword>
<dbReference type="PANTHER" id="PTHR30487">
    <property type="entry name" value="TYPE 4 PREPILIN-LIKE PROTEINS LEADER PEPTIDE-PROCESSING ENZYME"/>
    <property type="match status" value="1"/>
</dbReference>
<feature type="transmembrane region" description="Helical" evidence="2">
    <location>
        <begin position="12"/>
        <end position="32"/>
    </location>
</feature>
<feature type="transmembrane region" description="Helical" evidence="2">
    <location>
        <begin position="80"/>
        <end position="101"/>
    </location>
</feature>
<dbReference type="InterPro" id="IPR000045">
    <property type="entry name" value="Prepilin_IV_endopep_pep"/>
</dbReference>
<reference evidence="4 5" key="1">
    <citation type="submission" date="2023-06" db="EMBL/GenBank/DDBJ databases">
        <title>Roseiconus lacunae JC819 isolated from Gulf of Mannar region, Tamil Nadu.</title>
        <authorList>
            <person name="Pk S."/>
            <person name="Ch S."/>
            <person name="Ch V.R."/>
        </authorList>
    </citation>
    <scope>NUCLEOTIDE SEQUENCE [LARGE SCALE GENOMIC DNA]</scope>
    <source>
        <strain evidence="4 5">JC819</strain>
    </source>
</reference>
<feature type="transmembrane region" description="Helical" evidence="2">
    <location>
        <begin position="205"/>
        <end position="225"/>
    </location>
</feature>
<keyword evidence="5" id="KW-1185">Reference proteome</keyword>
<keyword evidence="4" id="KW-0378">Hydrolase</keyword>
<feature type="transmembrane region" description="Helical" evidence="2">
    <location>
        <begin position="272"/>
        <end position="293"/>
    </location>
</feature>
<evidence type="ECO:0000256" key="1">
    <source>
        <dbReference type="ARBA" id="ARBA00005801"/>
    </source>
</evidence>
<feature type="transmembrane region" description="Helical" evidence="2">
    <location>
        <begin position="354"/>
        <end position="370"/>
    </location>
</feature>
<keyword evidence="2" id="KW-0472">Membrane</keyword>
<keyword evidence="2" id="KW-1133">Transmembrane helix</keyword>
<name>A0ABT7PRW0_9BACT</name>
<dbReference type="InterPro" id="IPR050882">
    <property type="entry name" value="Prepilin_peptidase/N-MTase"/>
</dbReference>
<evidence type="ECO:0000313" key="4">
    <source>
        <dbReference type="EMBL" id="MDM4019255.1"/>
    </source>
</evidence>
<dbReference type="EMBL" id="JASZZN010000034">
    <property type="protein sequence ID" value="MDM4019255.1"/>
    <property type="molecule type" value="Genomic_DNA"/>
</dbReference>
<protein>
    <submittedName>
        <fullName evidence="4">A24 family peptidase</fullName>
        <ecNumber evidence="4">3.4.23.-</ecNumber>
    </submittedName>
</protein>
<dbReference type="EC" id="3.4.23.-" evidence="4"/>
<accession>A0ABT7PRW0</accession>
<feature type="transmembrane region" description="Helical" evidence="2">
    <location>
        <begin position="157"/>
        <end position="177"/>
    </location>
</feature>
<dbReference type="Proteomes" id="UP001239462">
    <property type="component" value="Unassembled WGS sequence"/>
</dbReference>
<dbReference type="Pfam" id="PF01478">
    <property type="entry name" value="Peptidase_A24"/>
    <property type="match status" value="1"/>
</dbReference>
<evidence type="ECO:0000313" key="5">
    <source>
        <dbReference type="Proteomes" id="UP001239462"/>
    </source>
</evidence>
<dbReference type="GO" id="GO:0016787">
    <property type="term" value="F:hydrolase activity"/>
    <property type="evidence" value="ECO:0007669"/>
    <property type="project" value="UniProtKB-KW"/>
</dbReference>
<feature type="domain" description="Prepilin type IV endopeptidase peptidase" evidence="3">
    <location>
        <begin position="253"/>
        <end position="341"/>
    </location>
</feature>
<feature type="transmembrane region" description="Helical" evidence="2">
    <location>
        <begin position="305"/>
        <end position="323"/>
    </location>
</feature>
<proteinExistence type="inferred from homology"/>
<dbReference type="RefSeq" id="WP_289167348.1">
    <property type="nucleotide sequence ID" value="NZ_JASZZN010000034.1"/>
</dbReference>
<feature type="transmembrane region" description="Helical" evidence="2">
    <location>
        <begin position="382"/>
        <end position="407"/>
    </location>
</feature>